<protein>
    <recommendedName>
        <fullName evidence="4">Small auxin up regulated protein</fullName>
    </recommendedName>
</protein>
<accession>A0A843X943</accession>
<dbReference type="AlphaFoldDB" id="A0A843X943"/>
<dbReference type="OrthoDB" id="1864078at2759"/>
<evidence type="ECO:0000313" key="3">
    <source>
        <dbReference type="Proteomes" id="UP000652761"/>
    </source>
</evidence>
<evidence type="ECO:0000313" key="2">
    <source>
        <dbReference type="EMBL" id="MQM15856.1"/>
    </source>
</evidence>
<organism evidence="2 3">
    <name type="scientific">Colocasia esculenta</name>
    <name type="common">Wild taro</name>
    <name type="synonym">Arum esculentum</name>
    <dbReference type="NCBI Taxonomy" id="4460"/>
    <lineage>
        <taxon>Eukaryota</taxon>
        <taxon>Viridiplantae</taxon>
        <taxon>Streptophyta</taxon>
        <taxon>Embryophyta</taxon>
        <taxon>Tracheophyta</taxon>
        <taxon>Spermatophyta</taxon>
        <taxon>Magnoliopsida</taxon>
        <taxon>Liliopsida</taxon>
        <taxon>Araceae</taxon>
        <taxon>Aroideae</taxon>
        <taxon>Colocasieae</taxon>
        <taxon>Colocasia</taxon>
    </lineage>
</organism>
<proteinExistence type="inferred from homology"/>
<evidence type="ECO:0000256" key="1">
    <source>
        <dbReference type="ARBA" id="ARBA00006974"/>
    </source>
</evidence>
<evidence type="ECO:0008006" key="4">
    <source>
        <dbReference type="Google" id="ProtNLM"/>
    </source>
</evidence>
<dbReference type="GO" id="GO:0009733">
    <property type="term" value="P:response to auxin"/>
    <property type="evidence" value="ECO:0007669"/>
    <property type="project" value="InterPro"/>
</dbReference>
<dbReference type="InterPro" id="IPR003676">
    <property type="entry name" value="SAUR_fam"/>
</dbReference>
<dbReference type="Proteomes" id="UP000652761">
    <property type="component" value="Unassembled WGS sequence"/>
</dbReference>
<keyword evidence="3" id="KW-1185">Reference proteome</keyword>
<dbReference type="PANTHER" id="PTHR31374:SF216">
    <property type="entry name" value="SAUR-LIKE AUXIN-RESPONSIVE PROTEIN FAMILY"/>
    <property type="match status" value="1"/>
</dbReference>
<dbReference type="EMBL" id="NMUH01006712">
    <property type="protein sequence ID" value="MQM15856.1"/>
    <property type="molecule type" value="Genomic_DNA"/>
</dbReference>
<reference evidence="2" key="1">
    <citation type="submission" date="2017-07" db="EMBL/GenBank/DDBJ databases">
        <title>Taro Niue Genome Assembly and Annotation.</title>
        <authorList>
            <person name="Atibalentja N."/>
            <person name="Keating K."/>
            <person name="Fields C.J."/>
        </authorList>
    </citation>
    <scope>NUCLEOTIDE SEQUENCE</scope>
    <source>
        <strain evidence="2">Niue_2</strain>
        <tissue evidence="2">Leaf</tissue>
    </source>
</reference>
<sequence length="121" mass="13568">MACIVKKLFFCGARSFRSSGCQQDEEEGRHHRLPHGHIWVCVGRDTSRRFNVDANFLNHPLFEDLLRLSEDEFGHSYDGALRIACDADLFLHLVDLLSSGDPAAHYMELADLVANSHAGSL</sequence>
<gene>
    <name evidence="2" type="ORF">Taro_048807</name>
</gene>
<name>A0A843X943_COLES</name>
<comment type="caution">
    <text evidence="2">The sequence shown here is derived from an EMBL/GenBank/DDBJ whole genome shotgun (WGS) entry which is preliminary data.</text>
</comment>
<comment type="similarity">
    <text evidence="1">Belongs to the ARG7 family.</text>
</comment>
<dbReference type="Pfam" id="PF02519">
    <property type="entry name" value="Auxin_inducible"/>
    <property type="match status" value="1"/>
</dbReference>
<dbReference type="PANTHER" id="PTHR31374">
    <property type="entry name" value="AUXIN-INDUCED PROTEIN-LIKE-RELATED"/>
    <property type="match status" value="1"/>
</dbReference>